<dbReference type="Proteomes" id="UP000479190">
    <property type="component" value="Unassembled WGS sequence"/>
</dbReference>
<dbReference type="OrthoDB" id="430476at2759"/>
<dbReference type="SUPFAM" id="SSF53098">
    <property type="entry name" value="Ribonuclease H-like"/>
    <property type="match status" value="1"/>
</dbReference>
<gene>
    <name evidence="2" type="ORF">TBRA_LOCUS6339</name>
</gene>
<evidence type="ECO:0000313" key="3">
    <source>
        <dbReference type="Proteomes" id="UP000479190"/>
    </source>
</evidence>
<accession>A0A6H5II39</accession>
<evidence type="ECO:0000259" key="1">
    <source>
        <dbReference type="PROSITE" id="PS50994"/>
    </source>
</evidence>
<evidence type="ECO:0000313" key="2">
    <source>
        <dbReference type="EMBL" id="CAB0034441.1"/>
    </source>
</evidence>
<dbReference type="PROSITE" id="PS50994">
    <property type="entry name" value="INTEGRASE"/>
    <property type="match status" value="1"/>
</dbReference>
<feature type="domain" description="Integrase catalytic" evidence="1">
    <location>
        <begin position="159"/>
        <end position="335"/>
    </location>
</feature>
<proteinExistence type="predicted"/>
<dbReference type="GO" id="GO:0003676">
    <property type="term" value="F:nucleic acid binding"/>
    <property type="evidence" value="ECO:0007669"/>
    <property type="project" value="InterPro"/>
</dbReference>
<dbReference type="EMBL" id="CADCXV010000741">
    <property type="protein sequence ID" value="CAB0034441.1"/>
    <property type="molecule type" value="Genomic_DNA"/>
</dbReference>
<name>A0A6H5II39_9HYME</name>
<dbReference type="InterPro" id="IPR012337">
    <property type="entry name" value="RNaseH-like_sf"/>
</dbReference>
<dbReference type="InterPro" id="IPR001584">
    <property type="entry name" value="Integrase_cat-core"/>
</dbReference>
<dbReference type="CDD" id="cd09272">
    <property type="entry name" value="RNase_HI_RT_Ty1"/>
    <property type="match status" value="1"/>
</dbReference>
<dbReference type="GO" id="GO:0015074">
    <property type="term" value="P:DNA integration"/>
    <property type="evidence" value="ECO:0007669"/>
    <property type="project" value="InterPro"/>
</dbReference>
<dbReference type="Pfam" id="PF00665">
    <property type="entry name" value="rve"/>
    <property type="match status" value="1"/>
</dbReference>
<protein>
    <recommendedName>
        <fullName evidence="1">Integrase catalytic domain-containing protein</fullName>
    </recommendedName>
</protein>
<sequence>MLWHGHVTYREEIWSLGHLAAEAGSRKGEKGLKLLNSYLVIMTIRVVHSTSPRLSHNKFNFLKKVIAEFKLNLVYVRKLTDNRTWRTFDIIWRIFRYIIVKYYTIESPSLMHSNVLQRWHERLGHQDKRHVRDVLQKCGITVKYDDTKSFCDGCVLGKSHRKPFNARQERAKSVGEIINSDVNGPMSMNSYHGFKYYVVFKYDFSRYTRIFFMKKKSEVATHLQTFLNEACTAGHRVKIFRSDGGGEFNCARVHEILNKHGIQLNLTCPYTPEQNGVAEQSNRHVVELARSMLTVSELPLMFWAHACDTATYLINRTGKSSIPNKAPIELWSGYFITQKAYTRKILKQFGMEDCNPMKTPAESSTPTDASTDIDALNKEIPYRSAIGSLMYLACATRPDIAYAVSRAARSMSNPSTSDWTAVKRILRYLKGTIDLGLNYTSTGRELCAFTDADFAGDVNTRRSTNGFVSLLGNTAVSWMSQLQRSVALSTMEAEFVAGSEGAKELIWLNRLLTEIKNKTCTPTLYIDNASAIKLTKNPEFHKRSKHIEVRYFYIRELFQAERIKVEHVRSEDQLGDMFTKPLGFDKFKSMCAQIGLSV</sequence>
<dbReference type="PANTHER" id="PTHR11439">
    <property type="entry name" value="GAG-POL-RELATED RETROTRANSPOSON"/>
    <property type="match status" value="1"/>
</dbReference>
<dbReference type="InterPro" id="IPR036397">
    <property type="entry name" value="RNaseH_sf"/>
</dbReference>
<dbReference type="PANTHER" id="PTHR11439:SF483">
    <property type="entry name" value="PEPTIDE SYNTHASE GLIP-LIKE, PUTATIVE (AFU_ORTHOLOGUE AFUA_3G12920)-RELATED"/>
    <property type="match status" value="1"/>
</dbReference>
<keyword evidence="3" id="KW-1185">Reference proteome</keyword>
<dbReference type="Gene3D" id="3.30.420.10">
    <property type="entry name" value="Ribonuclease H-like superfamily/Ribonuclease H"/>
    <property type="match status" value="1"/>
</dbReference>
<reference evidence="2 3" key="1">
    <citation type="submission" date="2020-02" db="EMBL/GenBank/DDBJ databases">
        <authorList>
            <person name="Ferguson B K."/>
        </authorList>
    </citation>
    <scope>NUCLEOTIDE SEQUENCE [LARGE SCALE GENOMIC DNA]</scope>
</reference>
<organism evidence="2 3">
    <name type="scientific">Trichogramma brassicae</name>
    <dbReference type="NCBI Taxonomy" id="86971"/>
    <lineage>
        <taxon>Eukaryota</taxon>
        <taxon>Metazoa</taxon>
        <taxon>Ecdysozoa</taxon>
        <taxon>Arthropoda</taxon>
        <taxon>Hexapoda</taxon>
        <taxon>Insecta</taxon>
        <taxon>Pterygota</taxon>
        <taxon>Neoptera</taxon>
        <taxon>Endopterygota</taxon>
        <taxon>Hymenoptera</taxon>
        <taxon>Apocrita</taxon>
        <taxon>Proctotrupomorpha</taxon>
        <taxon>Chalcidoidea</taxon>
        <taxon>Trichogrammatidae</taxon>
        <taxon>Trichogramma</taxon>
    </lineage>
</organism>
<dbReference type="AlphaFoldDB" id="A0A6H5II39"/>